<dbReference type="SUPFAM" id="SSF69754">
    <property type="entry name" value="Ribosome binding protein Y (YfiA homologue)"/>
    <property type="match status" value="1"/>
</dbReference>
<keyword evidence="2 3" id="KW-0810">Translation regulation</keyword>
<protein>
    <recommendedName>
        <fullName evidence="3">Ribosome hibernation promoting factor</fullName>
        <shortName evidence="3">HPF</shortName>
    </recommendedName>
</protein>
<dbReference type="InterPro" id="IPR036567">
    <property type="entry name" value="RHF-like"/>
</dbReference>
<dbReference type="InterPro" id="IPR034694">
    <property type="entry name" value="HPF_long/plastid"/>
</dbReference>
<dbReference type="STRING" id="888050.HMPREF9004_0286"/>
<dbReference type="NCBIfam" id="TIGR00741">
    <property type="entry name" value="yfiA"/>
    <property type="match status" value="1"/>
</dbReference>
<dbReference type="HAMAP" id="MF_00839">
    <property type="entry name" value="HPF"/>
    <property type="match status" value="1"/>
</dbReference>
<comment type="subcellular location">
    <subcellularLocation>
        <location evidence="3">Cytoplasm</location>
    </subcellularLocation>
</comment>
<keyword evidence="1 3" id="KW-0963">Cytoplasm</keyword>
<dbReference type="InterPro" id="IPR050574">
    <property type="entry name" value="HPF/YfiA_ribosome-assoc"/>
</dbReference>
<dbReference type="eggNOG" id="COG1544">
    <property type="taxonomic scope" value="Bacteria"/>
</dbReference>
<accession>N6X5D4</accession>
<comment type="caution">
    <text evidence="5">The sequence shown here is derived from an EMBL/GenBank/DDBJ whole genome shotgun (WGS) entry which is preliminary data.</text>
</comment>
<reference evidence="5 6" key="1">
    <citation type="submission" date="2013-03" db="EMBL/GenBank/DDBJ databases">
        <title>Reference genome for the Human Microbiome Project.</title>
        <authorList>
            <person name="Aqrawi P."/>
            <person name="Ayvaz T."/>
            <person name="Bess C."/>
            <person name="Blankenburg K."/>
            <person name="Coyle M."/>
            <person name="Deng J."/>
            <person name="Forbes L."/>
            <person name="Fowler G."/>
            <person name="Francisco L."/>
            <person name="Fu Q."/>
            <person name="Gibbs R."/>
            <person name="Gross S."/>
            <person name="Gubbala S."/>
            <person name="Hale W."/>
            <person name="Hemphill L."/>
            <person name="Highlander S."/>
            <person name="Hirani K."/>
            <person name="Jackson L."/>
            <person name="Jakkamsetti A."/>
            <person name="Javaid M."/>
            <person name="Jayaseelan J.C."/>
            <person name="Jiang H."/>
            <person name="Joshi V."/>
            <person name="Korchina V."/>
            <person name="Kovar C."/>
            <person name="Lara F."/>
            <person name="Lee S."/>
            <person name="Liu Y."/>
            <person name="Mata R."/>
            <person name="Mathew T."/>
            <person name="Munidasa M."/>
            <person name="Muzny D."/>
            <person name="Nazareth L."/>
            <person name="Ngo R."/>
            <person name="Nguyen L."/>
            <person name="Nguyen N."/>
            <person name="Okwuonu G."/>
            <person name="Ongeri F."/>
            <person name="Palculict T."/>
            <person name="Patil S."/>
            <person name="Petrosino J."/>
            <person name="Pham C."/>
            <person name="Pham P."/>
            <person name="Pu L.-L."/>
            <person name="Qin X."/>
            <person name="Qu J."/>
            <person name="Reid J."/>
            <person name="Ross M."/>
            <person name="Ruth R."/>
            <person name="Saada N."/>
            <person name="San Lucas F."/>
            <person name="Santibanez J."/>
            <person name="Shang Y."/>
            <person name="Simmons D."/>
            <person name="Song X.-Z."/>
            <person name="Tang L.-Y."/>
            <person name="Thornton R."/>
            <person name="Warren J."/>
            <person name="Weissenberger G."/>
            <person name="Wilczek-Boney K."/>
            <person name="Worley K."/>
            <person name="Youmans B."/>
            <person name="Zhang J."/>
            <person name="Zhang L."/>
            <person name="Zhao Z."/>
            <person name="Zhou C."/>
            <person name="Zhu D."/>
            <person name="Zhu Y."/>
        </authorList>
    </citation>
    <scope>NUCLEOTIDE SEQUENCE [LARGE SCALE GENOMIC DNA]</scope>
    <source>
        <strain evidence="5 6">F0333</strain>
    </source>
</reference>
<evidence type="ECO:0000256" key="3">
    <source>
        <dbReference type="HAMAP-Rule" id="MF_00839"/>
    </source>
</evidence>
<dbReference type="Gene3D" id="3.30.160.100">
    <property type="entry name" value="Ribosome hibernation promotion factor-like"/>
    <property type="match status" value="1"/>
</dbReference>
<evidence type="ECO:0000313" key="5">
    <source>
        <dbReference type="EMBL" id="ENO18951.1"/>
    </source>
</evidence>
<organism evidence="5 6">
    <name type="scientific">Schaalia cardiffensis F0333</name>
    <dbReference type="NCBI Taxonomy" id="888050"/>
    <lineage>
        <taxon>Bacteria</taxon>
        <taxon>Bacillati</taxon>
        <taxon>Actinomycetota</taxon>
        <taxon>Actinomycetes</taxon>
        <taxon>Actinomycetales</taxon>
        <taxon>Actinomycetaceae</taxon>
        <taxon>Schaalia</taxon>
    </lineage>
</organism>
<dbReference type="InterPro" id="IPR032528">
    <property type="entry name" value="Ribosom_S30AE_C"/>
</dbReference>
<dbReference type="Proteomes" id="UP000013015">
    <property type="component" value="Unassembled WGS sequence"/>
</dbReference>
<dbReference type="FunFam" id="3.30.505.50:FF:000002">
    <property type="entry name" value="Ribosome hibernation promoting factor"/>
    <property type="match status" value="1"/>
</dbReference>
<dbReference type="GO" id="GO:0045900">
    <property type="term" value="P:negative regulation of translational elongation"/>
    <property type="evidence" value="ECO:0007669"/>
    <property type="project" value="TreeGrafter"/>
</dbReference>
<keyword evidence="6" id="KW-1185">Reference proteome</keyword>
<comment type="function">
    <text evidence="3">Required for dimerization of active 70S ribosomes into 100S ribosomes in stationary phase; 100S ribosomes are translationally inactive and sometimes present during exponential growth.</text>
</comment>
<dbReference type="GO" id="GO:0043024">
    <property type="term" value="F:ribosomal small subunit binding"/>
    <property type="evidence" value="ECO:0007669"/>
    <property type="project" value="TreeGrafter"/>
</dbReference>
<feature type="domain" description="Sigma 54 modulation/S30EA ribosomal protein C-terminal" evidence="4">
    <location>
        <begin position="173"/>
        <end position="227"/>
    </location>
</feature>
<proteinExistence type="inferred from homology"/>
<dbReference type="GO" id="GO:0022627">
    <property type="term" value="C:cytosolic small ribosomal subunit"/>
    <property type="evidence" value="ECO:0007669"/>
    <property type="project" value="TreeGrafter"/>
</dbReference>
<dbReference type="PANTHER" id="PTHR33231:SF1">
    <property type="entry name" value="30S RIBOSOMAL PROTEIN"/>
    <property type="match status" value="1"/>
</dbReference>
<dbReference type="Pfam" id="PF16321">
    <property type="entry name" value="Ribosom_S30AE_C"/>
    <property type="match status" value="1"/>
</dbReference>
<dbReference type="PATRIC" id="fig|888050.3.peg.280"/>
<dbReference type="InterPro" id="IPR003489">
    <property type="entry name" value="RHF/RaiA"/>
</dbReference>
<dbReference type="CDD" id="cd00552">
    <property type="entry name" value="RaiA"/>
    <property type="match status" value="1"/>
</dbReference>
<evidence type="ECO:0000256" key="1">
    <source>
        <dbReference type="ARBA" id="ARBA00022490"/>
    </source>
</evidence>
<dbReference type="Pfam" id="PF02482">
    <property type="entry name" value="Ribosomal_S30AE"/>
    <property type="match status" value="1"/>
</dbReference>
<dbReference type="HOGENOM" id="CLU_071472_0_0_11"/>
<dbReference type="EMBL" id="AQHZ01000005">
    <property type="protein sequence ID" value="ENO18951.1"/>
    <property type="molecule type" value="Genomic_DNA"/>
</dbReference>
<dbReference type="AlphaFoldDB" id="N6X5D4"/>
<gene>
    <name evidence="5" type="primary">yfiA</name>
    <name evidence="3" type="synonym">hpf</name>
    <name evidence="5" type="ORF">HMPREF9004_0286</name>
</gene>
<evidence type="ECO:0000259" key="4">
    <source>
        <dbReference type="Pfam" id="PF16321"/>
    </source>
</evidence>
<comment type="similarity">
    <text evidence="3">Belongs to the HPF/YfiA ribosome-associated protein family. Long HPF subfamily.</text>
</comment>
<evidence type="ECO:0000256" key="2">
    <source>
        <dbReference type="ARBA" id="ARBA00022845"/>
    </source>
</evidence>
<name>N6X5D4_9ACTO</name>
<dbReference type="Gene3D" id="3.30.505.50">
    <property type="entry name" value="Sigma 54 modulation/S30EA ribosomal protein, C-terminal domain"/>
    <property type="match status" value="1"/>
</dbReference>
<dbReference type="InterPro" id="IPR038416">
    <property type="entry name" value="Ribosom_S30AE_C_sf"/>
</dbReference>
<sequence>MTRSGIRFAGNGARLLPLEENMDITVVARNAEIHPNFRAYVEEKVSKVTQFYPRAQRVDVELTHERNPRQADTAERIELTVYGKGPIIRAEAESADRYAAVDIAAGKLFERLRRMRDRAKDHRRRYPRELDEVEVIEEVAPVEEVPVPEAPAHLRSAEDLKVGEAREEQLGDSPIIVRQKVHEAAPMTVDEALDQMEMVGHPFFLFVDKDTKQPCVVYHRHGWTYGVLRLNTTVE</sequence>
<dbReference type="PANTHER" id="PTHR33231">
    <property type="entry name" value="30S RIBOSOMAL PROTEIN"/>
    <property type="match status" value="1"/>
</dbReference>
<evidence type="ECO:0000313" key="6">
    <source>
        <dbReference type="Proteomes" id="UP000013015"/>
    </source>
</evidence>
<comment type="subunit">
    <text evidence="3">Interacts with 100S ribosomes.</text>
</comment>